<name>A0AAE3FY97_9EURY</name>
<dbReference type="Proteomes" id="UP001203207">
    <property type="component" value="Unassembled WGS sequence"/>
</dbReference>
<reference evidence="1" key="1">
    <citation type="journal article" date="2022" name="Syst. Appl. Microbiol.">
        <title>Natronocalculus amylovorans gen. nov., sp. nov., and Natranaeroarchaeum aerophilus sp. nov., dominant culturable amylolytic natronoarchaea from hypersaline soda lakes in southwestern Siberia.</title>
        <authorList>
            <person name="Sorokin D.Y."/>
            <person name="Elcheninov A.G."/>
            <person name="Khizhniak T.V."/>
            <person name="Koenen M."/>
            <person name="Bale N.J."/>
            <person name="Damste J.S.S."/>
            <person name="Kublanov I.V."/>
        </authorList>
    </citation>
    <scope>NUCLEOTIDE SEQUENCE</scope>
    <source>
        <strain evidence="1">AArc-St2</strain>
    </source>
</reference>
<dbReference type="EMBL" id="JAKRVX010000004">
    <property type="protein sequence ID" value="MCL9817598.1"/>
    <property type="molecule type" value="Genomic_DNA"/>
</dbReference>
<dbReference type="RefSeq" id="WP_250584812.1">
    <property type="nucleotide sequence ID" value="NZ_JAKRVX010000004.1"/>
</dbReference>
<sequence length="55" mass="6094">MSVEQESYFRCKSCGTVKRSTSVEYTVLGFPICPACNTAERFSGFTFGDGFTPRP</sequence>
<protein>
    <recommendedName>
        <fullName evidence="3">Small CPxCG-related zinc finger protein</fullName>
    </recommendedName>
</protein>
<comment type="caution">
    <text evidence="1">The sequence shown here is derived from an EMBL/GenBank/DDBJ whole genome shotgun (WGS) entry which is preliminary data.</text>
</comment>
<proteinExistence type="predicted"/>
<gene>
    <name evidence="1" type="ORF">AArcSt2_11640</name>
</gene>
<evidence type="ECO:0000313" key="1">
    <source>
        <dbReference type="EMBL" id="MCL9817598.1"/>
    </source>
</evidence>
<organism evidence="1 2">
    <name type="scientific">Natronocalculus amylovorans</name>
    <dbReference type="NCBI Taxonomy" id="2917812"/>
    <lineage>
        <taxon>Archaea</taxon>
        <taxon>Methanobacteriati</taxon>
        <taxon>Methanobacteriota</taxon>
        <taxon>Stenosarchaea group</taxon>
        <taxon>Halobacteria</taxon>
        <taxon>Halobacteriales</taxon>
        <taxon>Haloferacaceae</taxon>
        <taxon>Natronocalculus</taxon>
    </lineage>
</organism>
<evidence type="ECO:0008006" key="3">
    <source>
        <dbReference type="Google" id="ProtNLM"/>
    </source>
</evidence>
<evidence type="ECO:0000313" key="2">
    <source>
        <dbReference type="Proteomes" id="UP001203207"/>
    </source>
</evidence>
<accession>A0AAE3FY97</accession>
<reference evidence="1" key="2">
    <citation type="submission" date="2022-02" db="EMBL/GenBank/DDBJ databases">
        <authorList>
            <person name="Elcheninov A.G."/>
            <person name="Sorokin D.Y."/>
            <person name="Kublanov I.V."/>
        </authorList>
    </citation>
    <scope>NUCLEOTIDE SEQUENCE</scope>
    <source>
        <strain evidence="1">AArc-St2</strain>
    </source>
</reference>
<dbReference type="AlphaFoldDB" id="A0AAE3FY97"/>
<keyword evidence="2" id="KW-1185">Reference proteome</keyword>